<dbReference type="EMBL" id="JASCZI010030341">
    <property type="protein sequence ID" value="MED6121544.1"/>
    <property type="molecule type" value="Genomic_DNA"/>
</dbReference>
<protein>
    <submittedName>
        <fullName evidence="1">Uncharacterized protein</fullName>
    </submittedName>
</protein>
<name>A0ABU6RCJ5_9FABA</name>
<keyword evidence="2" id="KW-1185">Reference proteome</keyword>
<evidence type="ECO:0000313" key="1">
    <source>
        <dbReference type="EMBL" id="MED6121544.1"/>
    </source>
</evidence>
<reference evidence="1 2" key="1">
    <citation type="journal article" date="2023" name="Plants (Basel)">
        <title>Bridging the Gap: Combining Genomics and Transcriptomics Approaches to Understand Stylosanthes scabra, an Orphan Legume from the Brazilian Caatinga.</title>
        <authorList>
            <person name="Ferreira-Neto J.R.C."/>
            <person name="da Silva M.D."/>
            <person name="Binneck E."/>
            <person name="de Melo N.F."/>
            <person name="da Silva R.H."/>
            <person name="de Melo A.L.T.M."/>
            <person name="Pandolfi V."/>
            <person name="Bustamante F.O."/>
            <person name="Brasileiro-Vidal A.C."/>
            <person name="Benko-Iseppon A.M."/>
        </authorList>
    </citation>
    <scope>NUCLEOTIDE SEQUENCE [LARGE SCALE GENOMIC DNA]</scope>
    <source>
        <tissue evidence="1">Leaves</tissue>
    </source>
</reference>
<dbReference type="Proteomes" id="UP001341840">
    <property type="component" value="Unassembled WGS sequence"/>
</dbReference>
<accession>A0ABU6RCJ5</accession>
<comment type="caution">
    <text evidence="1">The sequence shown here is derived from an EMBL/GenBank/DDBJ whole genome shotgun (WGS) entry which is preliminary data.</text>
</comment>
<evidence type="ECO:0000313" key="2">
    <source>
        <dbReference type="Proteomes" id="UP001341840"/>
    </source>
</evidence>
<organism evidence="1 2">
    <name type="scientific">Stylosanthes scabra</name>
    <dbReference type="NCBI Taxonomy" id="79078"/>
    <lineage>
        <taxon>Eukaryota</taxon>
        <taxon>Viridiplantae</taxon>
        <taxon>Streptophyta</taxon>
        <taxon>Embryophyta</taxon>
        <taxon>Tracheophyta</taxon>
        <taxon>Spermatophyta</taxon>
        <taxon>Magnoliopsida</taxon>
        <taxon>eudicotyledons</taxon>
        <taxon>Gunneridae</taxon>
        <taxon>Pentapetalae</taxon>
        <taxon>rosids</taxon>
        <taxon>fabids</taxon>
        <taxon>Fabales</taxon>
        <taxon>Fabaceae</taxon>
        <taxon>Papilionoideae</taxon>
        <taxon>50 kb inversion clade</taxon>
        <taxon>dalbergioids sensu lato</taxon>
        <taxon>Dalbergieae</taxon>
        <taxon>Pterocarpus clade</taxon>
        <taxon>Stylosanthes</taxon>
    </lineage>
</organism>
<gene>
    <name evidence="1" type="ORF">PIB30_031198</name>
</gene>
<sequence>MLFPRPTTINGCANSRIFGKNIRKIGMCGGFVFHLSKAVYCSSFSGAFREVPGVVFVNMLRVSGKFAAWSILSSTLTYAFYGAFHDGKERDSYIADAIAAGLLSVRRGLPAAAALARLTGSVEFLGSGLIMINYFLLDVNQTGYEKCVEHVDDNISETQEVVNTDKNMIEAQEDNEELLGMK</sequence>
<proteinExistence type="predicted"/>